<evidence type="ECO:0000313" key="2">
    <source>
        <dbReference type="Proteomes" id="UP000290013"/>
    </source>
</evidence>
<dbReference type="RefSeq" id="WP_130913055.1">
    <property type="nucleotide sequence ID" value="NZ_LR215974.1"/>
</dbReference>
<dbReference type="EMBL" id="LR215974">
    <property type="protein sequence ID" value="VFB02147.1"/>
    <property type="molecule type" value="Genomic_DNA"/>
</dbReference>
<dbReference type="KEGG" id="ctai:NCTC12078_00120"/>
<dbReference type="AlphaFoldDB" id="A0A4U8W7G6"/>
<name>A0A4U8W7G6_9FLAO</name>
<evidence type="ECO:0000313" key="1">
    <source>
        <dbReference type="EMBL" id="VFB02147.1"/>
    </source>
</evidence>
<proteinExistence type="predicted"/>
<accession>A0A4U8W7G6</accession>
<dbReference type="Proteomes" id="UP000290013">
    <property type="component" value="Chromosome"/>
</dbReference>
<sequence>MSTTISYENEFNSSITEKQASMLGNFVKIIKNNNVIKIKEEYKNNELWNVIYYQENETTDQILNKYPILSGIDIAKKTDIQGNYIKEEIKGYLKHQGLKLYSFSIENILTGKTLCFGDIDIQTGNIIPESVIKLQYNTYGDLAYYYHYNEQGKIDYIEEVDSKGIYANEFSMDYYNDALQLFP</sequence>
<reference evidence="1 2" key="1">
    <citation type="submission" date="2019-02" db="EMBL/GenBank/DDBJ databases">
        <authorList>
            <consortium name="Pathogen Informatics"/>
        </authorList>
    </citation>
    <scope>NUCLEOTIDE SEQUENCE [LARGE SCALE GENOMIC DNA]</scope>
    <source>
        <strain evidence="1 2">3012STDY6944375</strain>
    </source>
</reference>
<protein>
    <submittedName>
        <fullName evidence="1">Uncharacterized protein</fullName>
    </submittedName>
</protein>
<gene>
    <name evidence="1" type="ORF">NCTC12078_00120</name>
</gene>
<organism evidence="1 2">
    <name type="scientific">Chryseobacterium taihuense</name>
    <dbReference type="NCBI Taxonomy" id="1141221"/>
    <lineage>
        <taxon>Bacteria</taxon>
        <taxon>Pseudomonadati</taxon>
        <taxon>Bacteroidota</taxon>
        <taxon>Flavobacteriia</taxon>
        <taxon>Flavobacteriales</taxon>
        <taxon>Weeksellaceae</taxon>
        <taxon>Chryseobacterium group</taxon>
        <taxon>Chryseobacterium</taxon>
    </lineage>
</organism>